<dbReference type="InterPro" id="IPR045584">
    <property type="entry name" value="Pilin-like"/>
</dbReference>
<feature type="transmembrane region" description="Helical" evidence="1">
    <location>
        <begin position="6"/>
        <end position="29"/>
    </location>
</feature>
<dbReference type="Proteomes" id="UP000727962">
    <property type="component" value="Unassembled WGS sequence"/>
</dbReference>
<evidence type="ECO:0000313" key="3">
    <source>
        <dbReference type="Proteomes" id="UP000727962"/>
    </source>
</evidence>
<gene>
    <name evidence="2" type="ORF">HYR64_06255</name>
</gene>
<dbReference type="SUPFAM" id="SSF54523">
    <property type="entry name" value="Pili subunits"/>
    <property type="match status" value="1"/>
</dbReference>
<evidence type="ECO:0000313" key="2">
    <source>
        <dbReference type="EMBL" id="MBI1756694.1"/>
    </source>
</evidence>
<sequence>MSSASRLGFTLIEVVVGVVLVGIGMTAALRGLGAMTHSDVVLRERESCQRLAVRKLDELLATGQVGTTPISGDFADWNDTAHAWNLEVIPSGVDNLYTLRLNVTDREDTKNAIARIETLRYSPPATGTSGGAG</sequence>
<dbReference type="NCBIfam" id="TIGR02532">
    <property type="entry name" value="IV_pilin_GFxxxE"/>
    <property type="match status" value="1"/>
</dbReference>
<dbReference type="InterPro" id="IPR012902">
    <property type="entry name" value="N_methyl_site"/>
</dbReference>
<keyword evidence="1" id="KW-0812">Transmembrane</keyword>
<dbReference type="Pfam" id="PF07963">
    <property type="entry name" value="N_methyl"/>
    <property type="match status" value="1"/>
</dbReference>
<keyword evidence="1" id="KW-0472">Membrane</keyword>
<organism evidence="2 3">
    <name type="scientific">Fimbriimonas ginsengisoli</name>
    <dbReference type="NCBI Taxonomy" id="1005039"/>
    <lineage>
        <taxon>Bacteria</taxon>
        <taxon>Bacillati</taxon>
        <taxon>Armatimonadota</taxon>
        <taxon>Fimbriimonadia</taxon>
        <taxon>Fimbriimonadales</taxon>
        <taxon>Fimbriimonadaceae</taxon>
        <taxon>Fimbriimonas</taxon>
    </lineage>
</organism>
<accession>A0A931LSV1</accession>
<proteinExistence type="predicted"/>
<dbReference type="AlphaFoldDB" id="A0A931LSV1"/>
<protein>
    <submittedName>
        <fullName evidence="2">Prepilin-type N-terminal cleavage/methylation domain-containing protein</fullName>
    </submittedName>
</protein>
<name>A0A931LSV1_FIMGI</name>
<keyword evidence="1" id="KW-1133">Transmembrane helix</keyword>
<evidence type="ECO:0000256" key="1">
    <source>
        <dbReference type="SAM" id="Phobius"/>
    </source>
</evidence>
<reference evidence="2" key="1">
    <citation type="submission" date="2020-07" db="EMBL/GenBank/DDBJ databases">
        <title>Huge and variable diversity of episymbiotic CPR bacteria and DPANN archaea in groundwater ecosystems.</title>
        <authorList>
            <person name="He C.Y."/>
            <person name="Keren R."/>
            <person name="Whittaker M."/>
            <person name="Farag I.F."/>
            <person name="Doudna J."/>
            <person name="Cate J.H.D."/>
            <person name="Banfield J.F."/>
        </authorList>
    </citation>
    <scope>NUCLEOTIDE SEQUENCE</scope>
    <source>
        <strain evidence="2">NC_groundwater_17_Pr7_B-0.1um_64_12</strain>
    </source>
</reference>
<comment type="caution">
    <text evidence="2">The sequence shown here is derived from an EMBL/GenBank/DDBJ whole genome shotgun (WGS) entry which is preliminary data.</text>
</comment>
<dbReference type="EMBL" id="JACOSL010000038">
    <property type="protein sequence ID" value="MBI1756694.1"/>
    <property type="molecule type" value="Genomic_DNA"/>
</dbReference>